<comment type="caution">
    <text evidence="2">The sequence shown here is derived from an EMBL/GenBank/DDBJ whole genome shotgun (WGS) entry which is preliminary data.</text>
</comment>
<organism evidence="2 3">
    <name type="scientific">Streblomastix strix</name>
    <dbReference type="NCBI Taxonomy" id="222440"/>
    <lineage>
        <taxon>Eukaryota</taxon>
        <taxon>Metamonada</taxon>
        <taxon>Preaxostyla</taxon>
        <taxon>Oxymonadida</taxon>
        <taxon>Streblomastigidae</taxon>
        <taxon>Streblomastix</taxon>
    </lineage>
</organism>
<accession>A0A5J4TCH6</accession>
<feature type="compositionally biased region" description="Acidic residues" evidence="1">
    <location>
        <begin position="59"/>
        <end position="74"/>
    </location>
</feature>
<proteinExistence type="predicted"/>
<gene>
    <name evidence="2" type="ORF">EZS28_048990</name>
</gene>
<dbReference type="AlphaFoldDB" id="A0A5J4TCH6"/>
<feature type="compositionally biased region" description="Basic and acidic residues" evidence="1">
    <location>
        <begin position="1"/>
        <end position="16"/>
    </location>
</feature>
<evidence type="ECO:0000313" key="3">
    <source>
        <dbReference type="Proteomes" id="UP000324800"/>
    </source>
</evidence>
<sequence length="170" mass="19429">TKKNEKKTDSITKDIEKEQDEIDAIAVDKEEDDDETDAIATDKQKEKDETNASNNNNLDLEDAEMEMEKEEDETGASNSNKDEFEDADTTAMNKDIVRDGNAVKRKREPNNEQQQSQRKRGRPRKCQGGERIGAGRKRARISCSDSEIIKKGSSHYFKFCINYYIPRSNS</sequence>
<dbReference type="EMBL" id="SNRW01034554">
    <property type="protein sequence ID" value="KAA6355483.1"/>
    <property type="molecule type" value="Genomic_DNA"/>
</dbReference>
<feature type="non-terminal residue" evidence="2">
    <location>
        <position position="1"/>
    </location>
</feature>
<evidence type="ECO:0000256" key="1">
    <source>
        <dbReference type="SAM" id="MobiDB-lite"/>
    </source>
</evidence>
<reference evidence="2 3" key="1">
    <citation type="submission" date="2019-03" db="EMBL/GenBank/DDBJ databases">
        <title>Single cell metagenomics reveals metabolic interactions within the superorganism composed of flagellate Streblomastix strix and complex community of Bacteroidetes bacteria on its surface.</title>
        <authorList>
            <person name="Treitli S.C."/>
            <person name="Kolisko M."/>
            <person name="Husnik F."/>
            <person name="Keeling P."/>
            <person name="Hampl V."/>
        </authorList>
    </citation>
    <scope>NUCLEOTIDE SEQUENCE [LARGE SCALE GENOMIC DNA]</scope>
    <source>
        <strain evidence="2">ST1C</strain>
    </source>
</reference>
<protein>
    <submittedName>
        <fullName evidence="2">Uncharacterized protein</fullName>
    </submittedName>
</protein>
<evidence type="ECO:0000313" key="2">
    <source>
        <dbReference type="EMBL" id="KAA6355483.1"/>
    </source>
</evidence>
<feature type="compositionally biased region" description="Acidic residues" evidence="1">
    <location>
        <begin position="17"/>
        <end position="37"/>
    </location>
</feature>
<dbReference type="Proteomes" id="UP000324800">
    <property type="component" value="Unassembled WGS sequence"/>
</dbReference>
<feature type="region of interest" description="Disordered" evidence="1">
    <location>
        <begin position="1"/>
        <end position="141"/>
    </location>
</feature>
<feature type="compositionally biased region" description="Basic and acidic residues" evidence="1">
    <location>
        <begin position="40"/>
        <end position="50"/>
    </location>
</feature>
<name>A0A5J4TCH6_9EUKA</name>